<evidence type="ECO:0000313" key="2">
    <source>
        <dbReference type="EMBL" id="CAK6971507.1"/>
    </source>
</evidence>
<dbReference type="AlphaFoldDB" id="A0AAV1PLT4"/>
<evidence type="ECO:0000256" key="1">
    <source>
        <dbReference type="SAM" id="MobiDB-lite"/>
    </source>
</evidence>
<keyword evidence="3" id="KW-1185">Reference proteome</keyword>
<protein>
    <submittedName>
        <fullName evidence="2">Uncharacterized protein LOC121881522 isoform X2</fullName>
    </submittedName>
</protein>
<feature type="compositionally biased region" description="Polar residues" evidence="1">
    <location>
        <begin position="48"/>
        <end position="60"/>
    </location>
</feature>
<gene>
    <name evidence="2" type="ORF">FSCOSCO3_A008410</name>
</gene>
<feature type="region of interest" description="Disordered" evidence="1">
    <location>
        <begin position="199"/>
        <end position="240"/>
    </location>
</feature>
<dbReference type="Proteomes" id="UP001314229">
    <property type="component" value="Unassembled WGS sequence"/>
</dbReference>
<organism evidence="2 3">
    <name type="scientific">Scomber scombrus</name>
    <name type="common">Atlantic mackerel</name>
    <name type="synonym">Scomber vernalis</name>
    <dbReference type="NCBI Taxonomy" id="13677"/>
    <lineage>
        <taxon>Eukaryota</taxon>
        <taxon>Metazoa</taxon>
        <taxon>Chordata</taxon>
        <taxon>Craniata</taxon>
        <taxon>Vertebrata</taxon>
        <taxon>Euteleostomi</taxon>
        <taxon>Actinopterygii</taxon>
        <taxon>Neopterygii</taxon>
        <taxon>Teleostei</taxon>
        <taxon>Neoteleostei</taxon>
        <taxon>Acanthomorphata</taxon>
        <taxon>Pelagiaria</taxon>
        <taxon>Scombriformes</taxon>
        <taxon>Scombridae</taxon>
        <taxon>Scomber</taxon>
    </lineage>
</organism>
<feature type="region of interest" description="Disordered" evidence="1">
    <location>
        <begin position="39"/>
        <end position="60"/>
    </location>
</feature>
<feature type="compositionally biased region" description="Polar residues" evidence="1">
    <location>
        <begin position="222"/>
        <end position="240"/>
    </location>
</feature>
<sequence length="285" mass="31597">MAYRRRRYPLPDHSDGHVPNNMDQLACKYMMCKVESSTDSDSEISPRWSDTSTMGCVSSAPESGSLRRALPLVHKPAGRHGCYSLFLDPYDGSSEDSDESNIDVGVSSRRTRQQGKAGCRFSGRSRRYFLHPPPVCKEVVINGMRDVQMKCGSDSELWVCELDSLPSHSDKDGYKDLAEEINDSTNHTQTMDIESHRQLDDSGLHATRSSTPHTPGCLTPGERSSSQIVHSSSDRSPSPCNLQLLYKRKLGLPETEGVELGQRKRQCVVNMQDEPEGADSASEVC</sequence>
<accession>A0AAV1PLT4</accession>
<name>A0AAV1PLT4_SCOSC</name>
<dbReference type="EMBL" id="CAWUFR010000178">
    <property type="protein sequence ID" value="CAK6971507.1"/>
    <property type="molecule type" value="Genomic_DNA"/>
</dbReference>
<evidence type="ECO:0000313" key="3">
    <source>
        <dbReference type="Proteomes" id="UP001314229"/>
    </source>
</evidence>
<comment type="caution">
    <text evidence="2">The sequence shown here is derived from an EMBL/GenBank/DDBJ whole genome shotgun (WGS) entry which is preliminary data.</text>
</comment>
<reference evidence="2 3" key="1">
    <citation type="submission" date="2024-01" db="EMBL/GenBank/DDBJ databases">
        <authorList>
            <person name="Alioto T."/>
            <person name="Alioto T."/>
            <person name="Gomez Garrido J."/>
        </authorList>
    </citation>
    <scope>NUCLEOTIDE SEQUENCE [LARGE SCALE GENOMIC DNA]</scope>
</reference>
<proteinExistence type="predicted"/>